<dbReference type="InterPro" id="IPR004089">
    <property type="entry name" value="MCPsignal_dom"/>
</dbReference>
<dbReference type="SUPFAM" id="SSF103190">
    <property type="entry name" value="Sensory domain-like"/>
    <property type="match status" value="1"/>
</dbReference>
<evidence type="ECO:0000256" key="4">
    <source>
        <dbReference type="ARBA" id="ARBA00022989"/>
    </source>
</evidence>
<evidence type="ECO:0000313" key="15">
    <source>
        <dbReference type="Proteomes" id="UP000537131"/>
    </source>
</evidence>
<reference evidence="14 15" key="1">
    <citation type="submission" date="2020-04" db="EMBL/GenBank/DDBJ databases">
        <authorList>
            <person name="Doyle D.A."/>
        </authorList>
    </citation>
    <scope>NUCLEOTIDE SEQUENCE [LARGE SCALE GENOMIC DNA]</scope>
    <source>
        <strain evidence="14 15">P21</strain>
    </source>
</reference>
<keyword evidence="3 10" id="KW-0812">Transmembrane</keyword>
<dbReference type="PROSITE" id="PS50234">
    <property type="entry name" value="VWFA"/>
    <property type="match status" value="1"/>
</dbReference>
<dbReference type="InterPro" id="IPR003660">
    <property type="entry name" value="HAMP_dom"/>
</dbReference>
<dbReference type="Proteomes" id="UP000537131">
    <property type="component" value="Unassembled WGS sequence"/>
</dbReference>
<dbReference type="GO" id="GO:0007165">
    <property type="term" value="P:signal transduction"/>
    <property type="evidence" value="ECO:0007669"/>
    <property type="project" value="UniProtKB-KW"/>
</dbReference>
<dbReference type="Gene3D" id="1.10.287.950">
    <property type="entry name" value="Methyl-accepting chemotaxis protein"/>
    <property type="match status" value="1"/>
</dbReference>
<evidence type="ECO:0000259" key="13">
    <source>
        <dbReference type="PROSITE" id="PS50885"/>
    </source>
</evidence>
<dbReference type="RefSeq" id="WP_169299584.1">
    <property type="nucleotide sequence ID" value="NZ_JABBNI010000058.1"/>
</dbReference>
<evidence type="ECO:0000256" key="7">
    <source>
        <dbReference type="ARBA" id="ARBA00029447"/>
    </source>
</evidence>
<comment type="similarity">
    <text evidence="7">Belongs to the methyl-accepting chemotaxis (MCP) protein family.</text>
</comment>
<evidence type="ECO:0000256" key="3">
    <source>
        <dbReference type="ARBA" id="ARBA00022692"/>
    </source>
</evidence>
<dbReference type="Gene3D" id="3.30.450.20">
    <property type="entry name" value="PAS domain"/>
    <property type="match status" value="1"/>
</dbReference>
<feature type="transmembrane region" description="Helical" evidence="10">
    <location>
        <begin position="286"/>
        <end position="309"/>
    </location>
</feature>
<keyword evidence="2" id="KW-1003">Cell membrane</keyword>
<feature type="domain" description="VWFA" evidence="12">
    <location>
        <begin position="420"/>
        <end position="627"/>
    </location>
</feature>
<dbReference type="SMART" id="SM00304">
    <property type="entry name" value="HAMP"/>
    <property type="match status" value="1"/>
</dbReference>
<organism evidence="14 15">
    <name type="scientific">Clostridium muellerianum</name>
    <dbReference type="NCBI Taxonomy" id="2716538"/>
    <lineage>
        <taxon>Bacteria</taxon>
        <taxon>Bacillati</taxon>
        <taxon>Bacillota</taxon>
        <taxon>Clostridia</taxon>
        <taxon>Eubacteriales</taxon>
        <taxon>Clostridiaceae</taxon>
        <taxon>Clostridium</taxon>
    </lineage>
</organism>
<evidence type="ECO:0000256" key="8">
    <source>
        <dbReference type="PROSITE-ProRule" id="PRU00284"/>
    </source>
</evidence>
<feature type="transmembrane region" description="Helical" evidence="10">
    <location>
        <begin position="12"/>
        <end position="35"/>
    </location>
</feature>
<name>A0A7Y0EK80_9CLOT</name>
<accession>A0A7Y0EK80</accession>
<evidence type="ECO:0000259" key="11">
    <source>
        <dbReference type="PROSITE" id="PS50111"/>
    </source>
</evidence>
<evidence type="ECO:0000259" key="12">
    <source>
        <dbReference type="PROSITE" id="PS50234"/>
    </source>
</evidence>
<evidence type="ECO:0000256" key="9">
    <source>
        <dbReference type="SAM" id="Coils"/>
    </source>
</evidence>
<dbReference type="Pfam" id="PF00672">
    <property type="entry name" value="HAMP"/>
    <property type="match status" value="1"/>
</dbReference>
<dbReference type="EMBL" id="JABBNI010000058">
    <property type="protein sequence ID" value="NMM65000.1"/>
    <property type="molecule type" value="Genomic_DNA"/>
</dbReference>
<dbReference type="Pfam" id="PF00015">
    <property type="entry name" value="MCPsignal"/>
    <property type="match status" value="1"/>
</dbReference>
<feature type="domain" description="Methyl-accepting transducer" evidence="11">
    <location>
        <begin position="385"/>
        <end position="642"/>
    </location>
</feature>
<dbReference type="Pfam" id="PF17203">
    <property type="entry name" value="sCache_3_2"/>
    <property type="match status" value="1"/>
</dbReference>
<keyword evidence="5 10" id="KW-0472">Membrane</keyword>
<dbReference type="InterPro" id="IPR029151">
    <property type="entry name" value="Sensor-like_sf"/>
</dbReference>
<evidence type="ECO:0000256" key="6">
    <source>
        <dbReference type="ARBA" id="ARBA00023224"/>
    </source>
</evidence>
<evidence type="ECO:0000256" key="5">
    <source>
        <dbReference type="ARBA" id="ARBA00023136"/>
    </source>
</evidence>
<keyword evidence="6 8" id="KW-0807">Transducer</keyword>
<proteinExistence type="inferred from homology"/>
<comment type="caution">
    <text evidence="14">The sequence shown here is derived from an EMBL/GenBank/DDBJ whole genome shotgun (WGS) entry which is preliminary data.</text>
</comment>
<keyword evidence="9" id="KW-0175">Coiled coil</keyword>
<sequence length="671" mass="72788">MITNTKTLKFKITVNSILVVLLVTVVLAAASYNIISKRLDAQIKIDGNNFVEEVVSEIETNNSVLTNLNDLLGQKIKTTAYLVGQNSNVSNEYLKQVADEIQVQEIDISDPQGVILYSNIPANIGYKYPEDHPVQPVLKAQKTELIENVRKSTNSSDNNYYKYGCVSLKNGGIVQVGVIANQVEKLNQAVNDQNLVNKLGKKSNIVFALTFNTDLKVLAHSDKSRVGMSLTDAGSKTAAKGQAYSSVYNYKRMTDVYDVLVPVKDNSGKVIKVVDVGISLKNKHEALVNVIFSFIIICLLALIISWLILRTLVGKNLKPLAKLAEGAEDISSGNLTKNIEINSEDEIGNVGHSFNNMIDNLRGITGDINNVSQNLAASTKTILASSEQVSEVSEEISVSIQEVADGSEKQVAAADEISSGMKTVVDNISNINEKVTNVVEFSKDISKLAVDGREKMDNMVTQINVIKNSVNYSSEVIVELQKTSEEIGNIVEIIDGIADQTMLLALNASIEAAGAGEAGKGFAVVADEVRSLAEESRASSSTIKDLIVATQEKTNKALLSIKEGSRESEKGEVIVKVVGESLNKILKAFDETRDNLEQVNKMVVNSKGTIVSVDQNVNKIQEVTTNTAANTEEVAASAQEQTAVLQSIAEDLQKLNEMSEKLQESVKIFKI</sequence>
<dbReference type="SMART" id="SM00283">
    <property type="entry name" value="MA"/>
    <property type="match status" value="1"/>
</dbReference>
<feature type="domain" description="HAMP" evidence="13">
    <location>
        <begin position="317"/>
        <end position="366"/>
    </location>
</feature>
<evidence type="ECO:0000256" key="10">
    <source>
        <dbReference type="SAM" id="Phobius"/>
    </source>
</evidence>
<dbReference type="InterPro" id="IPR002035">
    <property type="entry name" value="VWF_A"/>
</dbReference>
<dbReference type="CDD" id="cd06225">
    <property type="entry name" value="HAMP"/>
    <property type="match status" value="1"/>
</dbReference>
<dbReference type="PROSITE" id="PS50885">
    <property type="entry name" value="HAMP"/>
    <property type="match status" value="1"/>
</dbReference>
<dbReference type="Gene3D" id="6.10.340.10">
    <property type="match status" value="1"/>
</dbReference>
<dbReference type="PROSITE" id="PS50111">
    <property type="entry name" value="CHEMOTAXIS_TRANSDUC_2"/>
    <property type="match status" value="1"/>
</dbReference>
<dbReference type="PANTHER" id="PTHR32089">
    <property type="entry name" value="METHYL-ACCEPTING CHEMOTAXIS PROTEIN MCPB"/>
    <property type="match status" value="1"/>
</dbReference>
<keyword evidence="4 10" id="KW-1133">Transmembrane helix</keyword>
<comment type="subcellular location">
    <subcellularLocation>
        <location evidence="1">Cell membrane</location>
        <topology evidence="1">Multi-pass membrane protein</topology>
    </subcellularLocation>
</comment>
<evidence type="ECO:0000256" key="2">
    <source>
        <dbReference type="ARBA" id="ARBA00022475"/>
    </source>
</evidence>
<dbReference type="GO" id="GO:0005886">
    <property type="term" value="C:plasma membrane"/>
    <property type="evidence" value="ECO:0007669"/>
    <property type="project" value="UniProtKB-SubCell"/>
</dbReference>
<evidence type="ECO:0000313" key="14">
    <source>
        <dbReference type="EMBL" id="NMM65000.1"/>
    </source>
</evidence>
<reference evidence="14 15" key="2">
    <citation type="submission" date="2020-06" db="EMBL/GenBank/DDBJ databases">
        <title>Complete Genome Sequence of Clostridium muelleri sp. nov. P21T, an Acid-Alcohol Producing Acetogen Isolated from Old Hay.</title>
        <authorList>
            <person name="Duncan K.E."/>
            <person name="Tanner R.S."/>
        </authorList>
    </citation>
    <scope>NUCLEOTIDE SEQUENCE [LARGE SCALE GENOMIC DNA]</scope>
    <source>
        <strain evidence="14 15">P21</strain>
    </source>
</reference>
<keyword evidence="15" id="KW-1185">Reference proteome</keyword>
<dbReference type="PANTHER" id="PTHR32089:SF112">
    <property type="entry name" value="LYSOZYME-LIKE PROTEIN-RELATED"/>
    <property type="match status" value="1"/>
</dbReference>
<feature type="coiled-coil region" evidence="9">
    <location>
        <begin position="638"/>
        <end position="665"/>
    </location>
</feature>
<protein>
    <submittedName>
        <fullName evidence="14">HAMP domain-containing protein</fullName>
    </submittedName>
</protein>
<evidence type="ECO:0000256" key="1">
    <source>
        <dbReference type="ARBA" id="ARBA00004651"/>
    </source>
</evidence>
<gene>
    <name evidence="14" type="ORF">HBE96_20630</name>
</gene>
<dbReference type="SUPFAM" id="SSF58104">
    <property type="entry name" value="Methyl-accepting chemotaxis protein (MCP) signaling domain"/>
    <property type="match status" value="1"/>
</dbReference>
<dbReference type="AlphaFoldDB" id="A0A7Y0EK80"/>
<dbReference type="InterPro" id="IPR033463">
    <property type="entry name" value="sCache_3"/>
</dbReference>